<dbReference type="Pfam" id="PF11987">
    <property type="entry name" value="IF-2"/>
    <property type="match status" value="1"/>
</dbReference>
<dbReference type="PROSITE" id="PS01176">
    <property type="entry name" value="IF2"/>
    <property type="match status" value="1"/>
</dbReference>
<dbReference type="PANTHER" id="PTHR43381:SF5">
    <property type="entry name" value="TR-TYPE G DOMAIN-CONTAINING PROTEIN"/>
    <property type="match status" value="1"/>
</dbReference>
<dbReference type="InterPro" id="IPR044145">
    <property type="entry name" value="IF2_II"/>
</dbReference>
<dbReference type="CDD" id="cd01887">
    <property type="entry name" value="IF2_eIF5B"/>
    <property type="match status" value="1"/>
</dbReference>
<keyword evidence="2" id="KW-0396">Initiation factor</keyword>
<dbReference type="InterPro" id="IPR027417">
    <property type="entry name" value="P-loop_NTPase"/>
</dbReference>
<comment type="similarity">
    <text evidence="1">Belongs to the TRAFAC class translation factor GTPase superfamily. Classic translation factor GTPase family. IF-2 subfamily.</text>
</comment>
<dbReference type="HAMAP" id="MF_00100_B">
    <property type="entry name" value="IF_2_B"/>
    <property type="match status" value="1"/>
</dbReference>
<dbReference type="Pfam" id="PF00009">
    <property type="entry name" value="GTP_EFTU"/>
    <property type="match status" value="1"/>
</dbReference>
<evidence type="ECO:0000256" key="8">
    <source>
        <dbReference type="SAM" id="MobiDB-lite"/>
    </source>
</evidence>
<dbReference type="PROSITE" id="PS51722">
    <property type="entry name" value="G_TR_2"/>
    <property type="match status" value="1"/>
</dbReference>
<dbReference type="InterPro" id="IPR015760">
    <property type="entry name" value="TIF_IF2"/>
</dbReference>
<keyword evidence="4" id="KW-0648">Protein biosynthesis</keyword>
<evidence type="ECO:0000256" key="6">
    <source>
        <dbReference type="ARBA" id="ARBA00025162"/>
    </source>
</evidence>
<protein>
    <recommendedName>
        <fullName evidence="7">Translation initiation factor IF-2, chloroplastic</fullName>
    </recommendedName>
</protein>
<dbReference type="CDD" id="cd03692">
    <property type="entry name" value="mtIF2_IVc"/>
    <property type="match status" value="1"/>
</dbReference>
<dbReference type="GO" id="GO:0003743">
    <property type="term" value="F:translation initiation factor activity"/>
    <property type="evidence" value="ECO:0007669"/>
    <property type="project" value="UniProtKB-KW"/>
</dbReference>
<feature type="region of interest" description="Disordered" evidence="8">
    <location>
        <begin position="137"/>
        <end position="180"/>
    </location>
</feature>
<dbReference type="InterPro" id="IPR009000">
    <property type="entry name" value="Transl_B-barrel_sf"/>
</dbReference>
<feature type="region of interest" description="Disordered" evidence="8">
    <location>
        <begin position="391"/>
        <end position="428"/>
    </location>
</feature>
<comment type="caution">
    <text evidence="10">The sequence shown here is derived from an EMBL/GenBank/DDBJ whole genome shotgun (WGS) entry which is preliminary data.</text>
</comment>
<evidence type="ECO:0000256" key="3">
    <source>
        <dbReference type="ARBA" id="ARBA00022741"/>
    </source>
</evidence>
<evidence type="ECO:0000256" key="7">
    <source>
        <dbReference type="ARBA" id="ARBA00044105"/>
    </source>
</evidence>
<dbReference type="GO" id="GO:0003924">
    <property type="term" value="F:GTPase activity"/>
    <property type="evidence" value="ECO:0007669"/>
    <property type="project" value="InterPro"/>
</dbReference>
<proteinExistence type="inferred from homology"/>
<reference evidence="10 11" key="1">
    <citation type="submission" date="2020-08" db="EMBL/GenBank/DDBJ databases">
        <title>Plant Genome Project.</title>
        <authorList>
            <person name="Zhang R.-G."/>
        </authorList>
    </citation>
    <scope>NUCLEOTIDE SEQUENCE [LARGE SCALE GENOMIC DNA]</scope>
    <source>
        <strain evidence="10">WSP0</strain>
        <tissue evidence="10">Leaf</tissue>
    </source>
</reference>
<accession>A0AAV6K0K4</accession>
<feature type="domain" description="Tr-type G" evidence="9">
    <location>
        <begin position="562"/>
        <end position="786"/>
    </location>
</feature>
<feature type="compositionally biased region" description="Basic and acidic residues" evidence="8">
    <location>
        <begin position="170"/>
        <end position="180"/>
    </location>
</feature>
<dbReference type="SUPFAM" id="SSF50447">
    <property type="entry name" value="Translation proteins"/>
    <property type="match status" value="2"/>
</dbReference>
<evidence type="ECO:0000256" key="4">
    <source>
        <dbReference type="ARBA" id="ARBA00022917"/>
    </source>
</evidence>
<dbReference type="Proteomes" id="UP000823749">
    <property type="component" value="Chromosome 6"/>
</dbReference>
<evidence type="ECO:0000259" key="9">
    <source>
        <dbReference type="PROSITE" id="PS51722"/>
    </source>
</evidence>
<dbReference type="SUPFAM" id="SSF52156">
    <property type="entry name" value="Initiation factor IF2/eIF5b, domain 3"/>
    <property type="match status" value="1"/>
</dbReference>
<comment type="function">
    <text evidence="6">One of the essential components for the initiation of protein synthesis. Protects formylmethionyl-tRNA from spontaneous hydrolysis and promotes its binding to the 30S ribosomal subunits. Also involved in the hydrolysis of GTP during the formation of the 70S ribosomal complex.</text>
</comment>
<dbReference type="GO" id="GO:0005525">
    <property type="term" value="F:GTP binding"/>
    <property type="evidence" value="ECO:0007669"/>
    <property type="project" value="UniProtKB-KW"/>
</dbReference>
<keyword evidence="5" id="KW-0342">GTP-binding</keyword>
<dbReference type="NCBIfam" id="TIGR00231">
    <property type="entry name" value="small_GTP"/>
    <property type="match status" value="1"/>
</dbReference>
<dbReference type="FunFam" id="3.40.50.10050:FF:000001">
    <property type="entry name" value="Translation initiation factor IF-2"/>
    <property type="match status" value="1"/>
</dbReference>
<dbReference type="InterPro" id="IPR023115">
    <property type="entry name" value="TIF_IF2_dom3"/>
</dbReference>
<dbReference type="GO" id="GO:0005737">
    <property type="term" value="C:cytoplasm"/>
    <property type="evidence" value="ECO:0007669"/>
    <property type="project" value="TreeGrafter"/>
</dbReference>
<feature type="region of interest" description="Disordered" evidence="8">
    <location>
        <begin position="283"/>
        <end position="308"/>
    </location>
</feature>
<dbReference type="NCBIfam" id="TIGR00487">
    <property type="entry name" value="IF-2"/>
    <property type="match status" value="1"/>
</dbReference>
<dbReference type="InterPro" id="IPR000795">
    <property type="entry name" value="T_Tr_GTP-bd_dom"/>
</dbReference>
<dbReference type="Gene3D" id="3.40.50.10050">
    <property type="entry name" value="Translation initiation factor IF- 2, domain 3"/>
    <property type="match status" value="1"/>
</dbReference>
<name>A0AAV6K0K4_9ERIC</name>
<dbReference type="FunFam" id="3.40.50.300:FF:000019">
    <property type="entry name" value="Translation initiation factor IF-2"/>
    <property type="match status" value="1"/>
</dbReference>
<dbReference type="EMBL" id="JACTNZ010000006">
    <property type="protein sequence ID" value="KAG5545894.1"/>
    <property type="molecule type" value="Genomic_DNA"/>
</dbReference>
<dbReference type="InterPro" id="IPR000178">
    <property type="entry name" value="TF_IF2_bacterial-like"/>
</dbReference>
<feature type="region of interest" description="Disordered" evidence="8">
    <location>
        <begin position="214"/>
        <end position="240"/>
    </location>
</feature>
<dbReference type="AlphaFoldDB" id="A0AAV6K0K4"/>
<dbReference type="PRINTS" id="PR00315">
    <property type="entry name" value="ELONGATNFCT"/>
</dbReference>
<dbReference type="FunFam" id="2.40.30.10:FF:000008">
    <property type="entry name" value="Translation initiation factor IF-2"/>
    <property type="match status" value="1"/>
</dbReference>
<evidence type="ECO:0000256" key="2">
    <source>
        <dbReference type="ARBA" id="ARBA00022540"/>
    </source>
</evidence>
<sequence>MIQPIQSAHLHRMSELADTQSLGCEKSLVGVNSDGFGHIIVTMASVASLVSLGSTSVSQSGYSEGSLSLVHGFSLSRNAGSFRPIWVGKRWRYVGVCRYSVTTTDYIDEQGTSVSLDRGSKDKNDVDLVLKAAPKPLLKSPPKIKPPLNNNARNSVGWDPSKLGGDSEDEKSKDDEGERNKVMESLGEVLEKAEKLETSSTKRVSISVNKTPTNATADQRNVKPVNSVDGLKSTASKSVWRKGNPVASVPKFVNEPPKVEKIWKHEPWVKEVDYVDSQLVGNLRPADKEESQPVGNLRPPDKVESLPVANLRPPLRVQPTLQAKPAVAPPPAPPPLVKKPTILKDVGAAPKTPTIDGIDLASKTKEHKTILVDKFASKKPLIDPLIAEAVLAPPRPGKGPAAGKLRDDFRKKSGGPSGRLRRRKGDEDEIADEEAALLDVSIPGVTKRRKGRKWSKASRKAARLQAAREAAPVKVEILEVGEEGMMADELAYNLAISEGEIFGYLFSRGMGMHGVQSIDRDVVKMICREYDVEVIDADPTRVEDMARKKEILDEEDLDSLEDRPPVLTIMGHVDHGKVRETVYLFFSFVVHLSSLDNVLLTFALELLFEFLIARFDLFVFGVVNLADNSPGLHTDEQVQVVASEAGGITQGIGAYVVPVPIDGKLRTCVFLDTPGHEAFGAMRARGARVTDIAIIVVAADDGIRPQTNEAIAHAKAAGVPIVIAINKIDRDGANPDRVMEELASIGLMPENWGGDVPVVQVSALKGDNVDELLETVMLVAELQDLKANPHRSAKGTVIEAGLDKFKGPVATFIVQNGTLKKGDIIVSGAAFGKVCKLVRALFDEKGNRVDQAGPSIPVQVRSSITVIGLDNVPIAGDEFEVVSSLDAAREKAEARAESLRKDHIAAQAGYGKVTLASLASAVSKGKSGLDVHQLNIVLKVDVQGSIEAITQALRVLPQDNVSLKFLLQSPGDVSTSDIDLAVVSEAIILGFNVKAPGPVKTYADNKGIEIRLYKVIYDLIDDVRNAMEGLLEPVEEQVTIGAAEVRAIFTSGSGRVAGCMVTEGKVVKDSGIRVLRNGKTVYVGVLNSLRRVKEMAKEVNAGLECGIAMDDFNDWAVGDIIEAFKSVKKKRTLEEASATMAAAIERTQQ</sequence>
<evidence type="ECO:0000313" key="11">
    <source>
        <dbReference type="Proteomes" id="UP000823749"/>
    </source>
</evidence>
<keyword evidence="3" id="KW-0547">Nucleotide-binding</keyword>
<keyword evidence="11" id="KW-1185">Reference proteome</keyword>
<dbReference type="FunFam" id="2.40.30.10:FF:000054">
    <property type="entry name" value="Translation initiation factor IF-2"/>
    <property type="match status" value="1"/>
</dbReference>
<dbReference type="PANTHER" id="PTHR43381">
    <property type="entry name" value="TRANSLATION INITIATION FACTOR IF-2-RELATED"/>
    <property type="match status" value="1"/>
</dbReference>
<evidence type="ECO:0000256" key="5">
    <source>
        <dbReference type="ARBA" id="ARBA00023134"/>
    </source>
</evidence>
<evidence type="ECO:0000256" key="1">
    <source>
        <dbReference type="ARBA" id="ARBA00007733"/>
    </source>
</evidence>
<feature type="compositionally biased region" description="Low complexity" evidence="8">
    <location>
        <begin position="137"/>
        <end position="152"/>
    </location>
</feature>
<dbReference type="InterPro" id="IPR005225">
    <property type="entry name" value="Small_GTP-bd"/>
</dbReference>
<dbReference type="InterPro" id="IPR036925">
    <property type="entry name" value="TIF_IF2_dom3_sf"/>
</dbReference>
<evidence type="ECO:0000313" key="10">
    <source>
        <dbReference type="EMBL" id="KAG5545894.1"/>
    </source>
</evidence>
<dbReference type="Gene3D" id="2.40.30.10">
    <property type="entry name" value="Translation factors"/>
    <property type="match status" value="2"/>
</dbReference>
<dbReference type="Pfam" id="PF22042">
    <property type="entry name" value="EF-G_D2"/>
    <property type="match status" value="1"/>
</dbReference>
<dbReference type="CDD" id="cd03702">
    <property type="entry name" value="IF2_mtIF2_II"/>
    <property type="match status" value="1"/>
</dbReference>
<gene>
    <name evidence="10" type="ORF">RHGRI_018151</name>
</gene>
<dbReference type="InterPro" id="IPR053905">
    <property type="entry name" value="EF-G-like_DII"/>
</dbReference>
<dbReference type="SUPFAM" id="SSF52540">
    <property type="entry name" value="P-loop containing nucleoside triphosphate hydrolases"/>
    <property type="match status" value="1"/>
</dbReference>
<dbReference type="Gene3D" id="3.40.50.300">
    <property type="entry name" value="P-loop containing nucleotide triphosphate hydrolases"/>
    <property type="match status" value="1"/>
</dbReference>
<organism evidence="10 11">
    <name type="scientific">Rhododendron griersonianum</name>
    <dbReference type="NCBI Taxonomy" id="479676"/>
    <lineage>
        <taxon>Eukaryota</taxon>
        <taxon>Viridiplantae</taxon>
        <taxon>Streptophyta</taxon>
        <taxon>Embryophyta</taxon>
        <taxon>Tracheophyta</taxon>
        <taxon>Spermatophyta</taxon>
        <taxon>Magnoliopsida</taxon>
        <taxon>eudicotyledons</taxon>
        <taxon>Gunneridae</taxon>
        <taxon>Pentapetalae</taxon>
        <taxon>asterids</taxon>
        <taxon>Ericales</taxon>
        <taxon>Ericaceae</taxon>
        <taxon>Ericoideae</taxon>
        <taxon>Rhodoreae</taxon>
        <taxon>Rhododendron</taxon>
    </lineage>
</organism>